<comment type="function">
    <text evidence="9">Plasma membrane transporter mediating the uptake by cells of the water soluble vitamin B2/riboflavin that plays a key role in biochemical oxidation-reduction reactions of the carbohydrate, lipid, and amino acid metabolism.</text>
</comment>
<protein>
    <recommendedName>
        <fullName evidence="9">Riboflavin transporter</fullName>
    </recommendedName>
</protein>
<evidence type="ECO:0000313" key="10">
    <source>
        <dbReference type="EMBL" id="KAI1723342.1"/>
    </source>
</evidence>
<organism evidence="10 11">
    <name type="scientific">Ditylenchus destructor</name>
    <dbReference type="NCBI Taxonomy" id="166010"/>
    <lineage>
        <taxon>Eukaryota</taxon>
        <taxon>Metazoa</taxon>
        <taxon>Ecdysozoa</taxon>
        <taxon>Nematoda</taxon>
        <taxon>Chromadorea</taxon>
        <taxon>Rhabditida</taxon>
        <taxon>Tylenchina</taxon>
        <taxon>Tylenchomorpha</taxon>
        <taxon>Sphaerularioidea</taxon>
        <taxon>Anguinidae</taxon>
        <taxon>Anguininae</taxon>
        <taxon>Ditylenchus</taxon>
    </lineage>
</organism>
<keyword evidence="5 9" id="KW-1003">Cell membrane</keyword>
<comment type="subcellular location">
    <subcellularLocation>
        <location evidence="2 9">Cell membrane</location>
        <topology evidence="2 9">Multi-pass membrane protein</topology>
    </subcellularLocation>
</comment>
<keyword evidence="11" id="KW-1185">Reference proteome</keyword>
<evidence type="ECO:0000256" key="1">
    <source>
        <dbReference type="ARBA" id="ARBA00000215"/>
    </source>
</evidence>
<feature type="transmembrane region" description="Helical" evidence="9">
    <location>
        <begin position="271"/>
        <end position="292"/>
    </location>
</feature>
<accession>A0AAD4NAG4</accession>
<evidence type="ECO:0000256" key="6">
    <source>
        <dbReference type="ARBA" id="ARBA00022692"/>
    </source>
</evidence>
<feature type="transmembrane region" description="Helical" evidence="9">
    <location>
        <begin position="333"/>
        <end position="353"/>
    </location>
</feature>
<name>A0AAD4NAG4_9BILA</name>
<evidence type="ECO:0000256" key="2">
    <source>
        <dbReference type="ARBA" id="ARBA00004651"/>
    </source>
</evidence>
<comment type="caution">
    <text evidence="10">The sequence shown here is derived from an EMBL/GenBank/DDBJ whole genome shotgun (WGS) entry which is preliminary data.</text>
</comment>
<comment type="similarity">
    <text evidence="3 9">Belongs to the riboflavin transporter family.</text>
</comment>
<reference evidence="10" key="1">
    <citation type="submission" date="2022-01" db="EMBL/GenBank/DDBJ databases">
        <title>Genome Sequence Resource for Two Populations of Ditylenchus destructor, the Migratory Endoparasitic Phytonematode.</title>
        <authorList>
            <person name="Zhang H."/>
            <person name="Lin R."/>
            <person name="Xie B."/>
        </authorList>
    </citation>
    <scope>NUCLEOTIDE SEQUENCE</scope>
    <source>
        <strain evidence="10">BazhouSP</strain>
    </source>
</reference>
<dbReference type="EMBL" id="JAKKPZ010000003">
    <property type="protein sequence ID" value="KAI1723342.1"/>
    <property type="molecule type" value="Genomic_DNA"/>
</dbReference>
<sequence length="442" mass="48540">MVDRYAATLYLLVALFGSSSWLSVNSIWMELSLLTQDLPEGWSLPSYLAAVIQIACIGPVIYSLIHKCTRVTIDKASTILILLIFCTVLTLLLAFSWNWTLVFLGGEHSVALITITFFMALVNATSNVLFMPYMAAFHPQYLTAYFVGMGFSALVPSIVSLIQGTMVYECVPSIPISNDSHVEVLVPKYSPARFHVQTFNLIMFVWMCLSTMSFVMLHWFVPTQPRLSASARRLSATAVANADERAPLQDKPIVAETCANVVTADSSGARYWILLFCLALVCAQMNSVLPSVQSYASLSYSLLTYHLALSLANLFHPIACFAPLWIKTSNTTVLVLLTILTSALGGLIVILALQSPTPILQGSIWGASIPVITSILTAFLNSYLRTVLTSVVREGSADNESRLFWCGVVMQIGSFLGACVMFPLVNFIHVFHPYYHNGKGCL</sequence>
<evidence type="ECO:0000256" key="4">
    <source>
        <dbReference type="ARBA" id="ARBA00022448"/>
    </source>
</evidence>
<feature type="transmembrane region" description="Helical" evidence="9">
    <location>
        <begin position="109"/>
        <end position="130"/>
    </location>
</feature>
<evidence type="ECO:0000256" key="8">
    <source>
        <dbReference type="ARBA" id="ARBA00023136"/>
    </source>
</evidence>
<evidence type="ECO:0000256" key="3">
    <source>
        <dbReference type="ARBA" id="ARBA00006366"/>
    </source>
</evidence>
<gene>
    <name evidence="10" type="ORF">DdX_03497</name>
</gene>
<evidence type="ECO:0000313" key="11">
    <source>
        <dbReference type="Proteomes" id="UP001201812"/>
    </source>
</evidence>
<evidence type="ECO:0000256" key="5">
    <source>
        <dbReference type="ARBA" id="ARBA00022475"/>
    </source>
</evidence>
<feature type="transmembrane region" description="Helical" evidence="9">
    <location>
        <begin position="46"/>
        <end position="65"/>
    </location>
</feature>
<keyword evidence="7 9" id="KW-1133">Transmembrane helix</keyword>
<comment type="catalytic activity">
    <reaction evidence="1 9">
        <text>riboflavin(in) = riboflavin(out)</text>
        <dbReference type="Rhea" id="RHEA:35015"/>
        <dbReference type="ChEBI" id="CHEBI:57986"/>
    </reaction>
</comment>
<feature type="transmembrane region" description="Helical" evidence="9">
    <location>
        <begin position="403"/>
        <end position="425"/>
    </location>
</feature>
<dbReference type="PANTHER" id="PTHR12929">
    <property type="entry name" value="SOLUTE CARRIER FAMILY 52"/>
    <property type="match status" value="1"/>
</dbReference>
<feature type="transmembrane region" description="Helical" evidence="9">
    <location>
        <begin position="359"/>
        <end position="383"/>
    </location>
</feature>
<dbReference type="PANTHER" id="PTHR12929:SF10">
    <property type="entry name" value="RIBOFLAVIN TRANSPORTER"/>
    <property type="match status" value="1"/>
</dbReference>
<dbReference type="AlphaFoldDB" id="A0AAD4NAG4"/>
<evidence type="ECO:0000256" key="7">
    <source>
        <dbReference type="ARBA" id="ARBA00022989"/>
    </source>
</evidence>
<proteinExistence type="inferred from homology"/>
<feature type="transmembrane region" description="Helical" evidence="9">
    <location>
        <begin position="304"/>
        <end position="326"/>
    </location>
</feature>
<keyword evidence="8 9" id="KW-0472">Membrane</keyword>
<dbReference type="GO" id="GO:0005886">
    <property type="term" value="C:plasma membrane"/>
    <property type="evidence" value="ECO:0007669"/>
    <property type="project" value="UniProtKB-SubCell"/>
</dbReference>
<feature type="transmembrane region" description="Helical" evidence="9">
    <location>
        <begin position="77"/>
        <end position="97"/>
    </location>
</feature>
<dbReference type="Proteomes" id="UP001201812">
    <property type="component" value="Unassembled WGS sequence"/>
</dbReference>
<dbReference type="Pfam" id="PF06237">
    <property type="entry name" value="SLC52_ribofla_tr"/>
    <property type="match status" value="1"/>
</dbReference>
<evidence type="ECO:0000256" key="9">
    <source>
        <dbReference type="RuleBase" id="RU368035"/>
    </source>
</evidence>
<feature type="transmembrane region" description="Helical" evidence="9">
    <location>
        <begin position="201"/>
        <end position="221"/>
    </location>
</feature>
<keyword evidence="6 9" id="KW-0812">Transmembrane</keyword>
<feature type="transmembrane region" description="Helical" evidence="9">
    <location>
        <begin position="142"/>
        <end position="162"/>
    </location>
</feature>
<dbReference type="InterPro" id="IPR009357">
    <property type="entry name" value="Riboflavin_transptr"/>
</dbReference>
<keyword evidence="4 9" id="KW-0813">Transport</keyword>
<dbReference type="GO" id="GO:0032217">
    <property type="term" value="F:riboflavin transmembrane transporter activity"/>
    <property type="evidence" value="ECO:0007669"/>
    <property type="project" value="UniProtKB-UniRule"/>
</dbReference>